<comment type="caution">
    <text evidence="1">The sequence shown here is derived from an EMBL/GenBank/DDBJ whole genome shotgun (WGS) entry which is preliminary data.</text>
</comment>
<gene>
    <name evidence="1" type="ORF">ZOSMA_139G00400</name>
</gene>
<dbReference type="Proteomes" id="UP000036987">
    <property type="component" value="Unassembled WGS sequence"/>
</dbReference>
<name>A0A0K9Q0D0_ZOSMR</name>
<keyword evidence="2" id="KW-1185">Reference proteome</keyword>
<organism evidence="1 2">
    <name type="scientific">Zostera marina</name>
    <name type="common">Eelgrass</name>
    <dbReference type="NCBI Taxonomy" id="29655"/>
    <lineage>
        <taxon>Eukaryota</taxon>
        <taxon>Viridiplantae</taxon>
        <taxon>Streptophyta</taxon>
        <taxon>Embryophyta</taxon>
        <taxon>Tracheophyta</taxon>
        <taxon>Spermatophyta</taxon>
        <taxon>Magnoliopsida</taxon>
        <taxon>Liliopsida</taxon>
        <taxon>Zosteraceae</taxon>
        <taxon>Zostera</taxon>
    </lineage>
</organism>
<protein>
    <submittedName>
        <fullName evidence="1">Uncharacterized protein</fullName>
    </submittedName>
</protein>
<reference evidence="2" key="1">
    <citation type="journal article" date="2016" name="Nature">
        <title>The genome of the seagrass Zostera marina reveals angiosperm adaptation to the sea.</title>
        <authorList>
            <person name="Olsen J.L."/>
            <person name="Rouze P."/>
            <person name="Verhelst B."/>
            <person name="Lin Y.-C."/>
            <person name="Bayer T."/>
            <person name="Collen J."/>
            <person name="Dattolo E."/>
            <person name="De Paoli E."/>
            <person name="Dittami S."/>
            <person name="Maumus F."/>
            <person name="Michel G."/>
            <person name="Kersting A."/>
            <person name="Lauritano C."/>
            <person name="Lohaus R."/>
            <person name="Toepel M."/>
            <person name="Tonon T."/>
            <person name="Vanneste K."/>
            <person name="Amirebrahimi M."/>
            <person name="Brakel J."/>
            <person name="Bostroem C."/>
            <person name="Chovatia M."/>
            <person name="Grimwood J."/>
            <person name="Jenkins J.W."/>
            <person name="Jueterbock A."/>
            <person name="Mraz A."/>
            <person name="Stam W.T."/>
            <person name="Tice H."/>
            <person name="Bornberg-Bauer E."/>
            <person name="Green P.J."/>
            <person name="Pearson G.A."/>
            <person name="Procaccini G."/>
            <person name="Duarte C.M."/>
            <person name="Schmutz J."/>
            <person name="Reusch T.B.H."/>
            <person name="Van de Peer Y."/>
        </authorList>
    </citation>
    <scope>NUCLEOTIDE SEQUENCE [LARGE SCALE GENOMIC DNA]</scope>
    <source>
        <strain evidence="2">cv. Finnish</strain>
    </source>
</reference>
<dbReference type="EMBL" id="LFYR01000513">
    <property type="protein sequence ID" value="KMZ73962.1"/>
    <property type="molecule type" value="Genomic_DNA"/>
</dbReference>
<proteinExistence type="predicted"/>
<evidence type="ECO:0000313" key="2">
    <source>
        <dbReference type="Proteomes" id="UP000036987"/>
    </source>
</evidence>
<sequence length="75" mass="8338">MFDYKFLTVTHLEPGAIPLQIAIKSHLTARRTNRTSSVLKFAANRVRILRMGGRIGELHVLRVEVHGDGQSDLAG</sequence>
<accession>A0A0K9Q0D0</accession>
<evidence type="ECO:0000313" key="1">
    <source>
        <dbReference type="EMBL" id="KMZ73962.1"/>
    </source>
</evidence>
<dbReference type="AlphaFoldDB" id="A0A0K9Q0D0"/>